<feature type="compositionally biased region" description="Basic and acidic residues" evidence="1">
    <location>
        <begin position="168"/>
        <end position="177"/>
    </location>
</feature>
<dbReference type="AlphaFoldDB" id="U6GHQ1"/>
<evidence type="ECO:0000256" key="1">
    <source>
        <dbReference type="SAM" id="MobiDB-lite"/>
    </source>
</evidence>
<accession>U6GHQ1</accession>
<organism evidence="2 3">
    <name type="scientific">Eimeria acervulina</name>
    <name type="common">Coccidian parasite</name>
    <dbReference type="NCBI Taxonomy" id="5801"/>
    <lineage>
        <taxon>Eukaryota</taxon>
        <taxon>Sar</taxon>
        <taxon>Alveolata</taxon>
        <taxon>Apicomplexa</taxon>
        <taxon>Conoidasida</taxon>
        <taxon>Coccidia</taxon>
        <taxon>Eucoccidiorida</taxon>
        <taxon>Eimeriorina</taxon>
        <taxon>Eimeriidae</taxon>
        <taxon>Eimeria</taxon>
    </lineage>
</organism>
<proteinExistence type="predicted"/>
<dbReference type="Proteomes" id="UP000018050">
    <property type="component" value="Unassembled WGS sequence"/>
</dbReference>
<gene>
    <name evidence="2" type="ORF">EAH_00008670</name>
</gene>
<protein>
    <submittedName>
        <fullName evidence="2">Uncharacterized protein</fullName>
    </submittedName>
</protein>
<dbReference type="GeneID" id="25268937"/>
<keyword evidence="3" id="KW-1185">Reference proteome</keyword>
<dbReference type="VEuPathDB" id="ToxoDB:EAH_00008670"/>
<evidence type="ECO:0000313" key="2">
    <source>
        <dbReference type="EMBL" id="CDI78818.1"/>
    </source>
</evidence>
<reference evidence="2" key="2">
    <citation type="submission" date="2013-10" db="EMBL/GenBank/DDBJ databases">
        <authorList>
            <person name="Aslett M."/>
        </authorList>
    </citation>
    <scope>NUCLEOTIDE SEQUENCE [LARGE SCALE GENOMIC DNA]</scope>
    <source>
        <strain evidence="2">Houghton</strain>
    </source>
</reference>
<name>U6GHQ1_EIMAC</name>
<dbReference type="RefSeq" id="XP_013251007.1">
    <property type="nucleotide sequence ID" value="XM_013395553.1"/>
</dbReference>
<feature type="region of interest" description="Disordered" evidence="1">
    <location>
        <begin position="127"/>
        <end position="147"/>
    </location>
</feature>
<evidence type="ECO:0000313" key="3">
    <source>
        <dbReference type="Proteomes" id="UP000018050"/>
    </source>
</evidence>
<sequence>MPAMKALSGMLTGFLPVGIPFSPTVVSPATLQQSSGDTPENMPSNSPSLHQGRNPVSTSNLGCEGISCSSPSGTVPTALECHVKRQAILSKQTPYERRRSGFSPGDTGILLGQRDFNATLSRPGVRRFASVRQPTREEQPLAKASSGLGNKAWGKICSWGKITFGRGKSSDGKKTNEEGGPTGRCYTDELAQDATQGRGTGREPAEAPGSRLKSKEARRGVPPPSESRDQAKGV</sequence>
<feature type="region of interest" description="Disordered" evidence="1">
    <location>
        <begin position="166"/>
        <end position="234"/>
    </location>
</feature>
<dbReference type="EMBL" id="HG670918">
    <property type="protein sequence ID" value="CDI78818.1"/>
    <property type="molecule type" value="Genomic_DNA"/>
</dbReference>
<feature type="region of interest" description="Disordered" evidence="1">
    <location>
        <begin position="25"/>
        <end position="57"/>
    </location>
</feature>
<dbReference type="OrthoDB" id="345372at2759"/>
<reference evidence="2" key="1">
    <citation type="submission" date="2013-10" db="EMBL/GenBank/DDBJ databases">
        <title>Genomic analysis of the causative agents of coccidiosis in chickens.</title>
        <authorList>
            <person name="Reid A.J."/>
            <person name="Blake D."/>
            <person name="Billington K."/>
            <person name="Browne H."/>
            <person name="Dunn M."/>
            <person name="Hung S."/>
            <person name="Kawahara F."/>
            <person name="Miranda-Saavedra D."/>
            <person name="Mourier T."/>
            <person name="Nagra H."/>
            <person name="Otto T.D."/>
            <person name="Rawlings N."/>
            <person name="Sanchez A."/>
            <person name="Sanders M."/>
            <person name="Subramaniam C."/>
            <person name="Tay Y."/>
            <person name="Dear P."/>
            <person name="Doerig C."/>
            <person name="Gruber A."/>
            <person name="Parkinson J."/>
            <person name="Shirley M."/>
            <person name="Wan K.L."/>
            <person name="Berriman M."/>
            <person name="Tomley F."/>
            <person name="Pain A."/>
        </authorList>
    </citation>
    <scope>NUCLEOTIDE SEQUENCE [LARGE SCALE GENOMIC DNA]</scope>
    <source>
        <strain evidence="2">Houghton</strain>
    </source>
</reference>
<dbReference type="OMA" id="ALECHVK"/>